<keyword evidence="3" id="KW-0597">Phosphoprotein</keyword>
<keyword evidence="7" id="KW-0862">Zinc</keyword>
<feature type="compositionally biased region" description="Polar residues" evidence="10">
    <location>
        <begin position="1092"/>
        <end position="1109"/>
    </location>
</feature>
<dbReference type="PANTHER" id="PTHR13944">
    <property type="entry name" value="AGAP007712-PA"/>
    <property type="match status" value="1"/>
</dbReference>
<dbReference type="GO" id="GO:0016020">
    <property type="term" value="C:membrane"/>
    <property type="evidence" value="ECO:0007669"/>
    <property type="project" value="TreeGrafter"/>
</dbReference>
<evidence type="ECO:0000313" key="14">
    <source>
        <dbReference type="Ensembl" id="ENSOKIP00005103322.1"/>
    </source>
</evidence>
<feature type="domain" description="Phorbol-ester/DAG-type" evidence="13">
    <location>
        <begin position="213"/>
        <end position="260"/>
    </location>
</feature>
<dbReference type="PROSITE" id="PS50010">
    <property type="entry name" value="DH_2"/>
    <property type="match status" value="1"/>
</dbReference>
<dbReference type="GO" id="GO:0035023">
    <property type="term" value="P:regulation of Rho protein signal transduction"/>
    <property type="evidence" value="ECO:0007669"/>
    <property type="project" value="TreeGrafter"/>
</dbReference>
<dbReference type="InterPro" id="IPR002219">
    <property type="entry name" value="PKC_DAG/PE"/>
</dbReference>
<dbReference type="Gene3D" id="3.30.60.20">
    <property type="match status" value="1"/>
</dbReference>
<dbReference type="CDD" id="cd20878">
    <property type="entry name" value="C1_AKAP13"/>
    <property type="match status" value="1"/>
</dbReference>
<evidence type="ECO:0000256" key="6">
    <source>
        <dbReference type="ARBA" id="ARBA00022771"/>
    </source>
</evidence>
<evidence type="ECO:0000256" key="8">
    <source>
        <dbReference type="ARBA" id="ARBA00023054"/>
    </source>
</evidence>
<feature type="region of interest" description="Disordered" evidence="10">
    <location>
        <begin position="185"/>
        <end position="217"/>
    </location>
</feature>
<protein>
    <recommendedName>
        <fullName evidence="16">A-kinase anchor protein 13</fullName>
    </recommendedName>
</protein>
<dbReference type="GO" id="GO:0005085">
    <property type="term" value="F:guanyl-nucleotide exchange factor activity"/>
    <property type="evidence" value="ECO:0007669"/>
    <property type="project" value="UniProtKB-KW"/>
</dbReference>
<dbReference type="PROSITE" id="PS50081">
    <property type="entry name" value="ZF_DAG_PE_2"/>
    <property type="match status" value="1"/>
</dbReference>
<keyword evidence="2" id="KW-0963">Cytoplasm</keyword>
<dbReference type="Ensembl" id="ENSOKIT00005110756.1">
    <property type="protein sequence ID" value="ENSOKIP00005103322.1"/>
    <property type="gene ID" value="ENSOKIG00005045482.1"/>
</dbReference>
<dbReference type="GO" id="GO:0005078">
    <property type="term" value="F:MAP-kinase scaffold activity"/>
    <property type="evidence" value="ECO:0007669"/>
    <property type="project" value="TreeGrafter"/>
</dbReference>
<evidence type="ECO:0000256" key="9">
    <source>
        <dbReference type="SAM" id="Coils"/>
    </source>
</evidence>
<dbReference type="Pfam" id="PF00621">
    <property type="entry name" value="RhoGEF"/>
    <property type="match status" value="1"/>
</dbReference>
<evidence type="ECO:0000256" key="1">
    <source>
        <dbReference type="ARBA" id="ARBA00004496"/>
    </source>
</evidence>
<evidence type="ECO:0000256" key="10">
    <source>
        <dbReference type="SAM" id="MobiDB-lite"/>
    </source>
</evidence>
<dbReference type="GeneTree" id="ENSGT00940000154146"/>
<feature type="compositionally biased region" description="Basic and acidic residues" evidence="10">
    <location>
        <begin position="189"/>
        <end position="210"/>
    </location>
</feature>
<dbReference type="GO" id="GO:0008270">
    <property type="term" value="F:zinc ion binding"/>
    <property type="evidence" value="ECO:0007669"/>
    <property type="project" value="UniProtKB-KW"/>
</dbReference>
<keyword evidence="5" id="KW-0479">Metal-binding</keyword>
<dbReference type="InterPro" id="IPR001849">
    <property type="entry name" value="PH_domain"/>
</dbReference>
<dbReference type="CDD" id="cd00160">
    <property type="entry name" value="RhoGEF"/>
    <property type="match status" value="1"/>
</dbReference>
<dbReference type="Gene3D" id="1.20.900.10">
    <property type="entry name" value="Dbl homology (DH) domain"/>
    <property type="match status" value="1"/>
</dbReference>
<feature type="compositionally biased region" description="Basic and acidic residues" evidence="10">
    <location>
        <begin position="1076"/>
        <end position="1088"/>
    </location>
</feature>
<dbReference type="FunFam" id="2.30.29.30:FF:000021">
    <property type="entry name" value="Rho guanine nucleotide exchange factor 2"/>
    <property type="match status" value="1"/>
</dbReference>
<evidence type="ECO:0000256" key="5">
    <source>
        <dbReference type="ARBA" id="ARBA00022723"/>
    </source>
</evidence>
<feature type="compositionally biased region" description="Basic and acidic residues" evidence="10">
    <location>
        <begin position="973"/>
        <end position="985"/>
    </location>
</feature>
<feature type="compositionally biased region" description="Basic and acidic residues" evidence="10">
    <location>
        <begin position="997"/>
        <end position="1048"/>
    </location>
</feature>
<dbReference type="PANTHER" id="PTHR13944:SF18">
    <property type="entry name" value="A-KINASE ANCHOR PROTEIN 13"/>
    <property type="match status" value="1"/>
</dbReference>
<feature type="region of interest" description="Disordered" evidence="10">
    <location>
        <begin position="870"/>
        <end position="893"/>
    </location>
</feature>
<feature type="compositionally biased region" description="Low complexity" evidence="10">
    <location>
        <begin position="954"/>
        <end position="970"/>
    </location>
</feature>
<dbReference type="Pfam" id="PF17838">
    <property type="entry name" value="PH_16"/>
    <property type="match status" value="1"/>
</dbReference>
<dbReference type="PROSITE" id="PS50003">
    <property type="entry name" value="PH_DOMAIN"/>
    <property type="match status" value="1"/>
</dbReference>
<reference evidence="14" key="2">
    <citation type="submission" date="2025-09" db="UniProtKB">
        <authorList>
            <consortium name="Ensembl"/>
        </authorList>
    </citation>
    <scope>IDENTIFICATION</scope>
</reference>
<feature type="compositionally biased region" description="Low complexity" evidence="10">
    <location>
        <begin position="15"/>
        <end position="37"/>
    </location>
</feature>
<name>A0A8C7KHI8_ONCKI</name>
<dbReference type="SMART" id="SM00325">
    <property type="entry name" value="RhoGEF"/>
    <property type="match status" value="1"/>
</dbReference>
<dbReference type="SMART" id="SM00109">
    <property type="entry name" value="C1"/>
    <property type="match status" value="1"/>
</dbReference>
<dbReference type="Gene3D" id="2.30.29.30">
    <property type="entry name" value="Pleckstrin-homology domain (PH domain)/Phosphotyrosine-binding domain (PTB)"/>
    <property type="match status" value="1"/>
</dbReference>
<dbReference type="SUPFAM" id="SSF57889">
    <property type="entry name" value="Cysteine-rich domain"/>
    <property type="match status" value="1"/>
</dbReference>
<keyword evidence="6" id="KW-0863">Zinc-finger</keyword>
<feature type="domain" description="DH" evidence="12">
    <location>
        <begin position="390"/>
        <end position="588"/>
    </location>
</feature>
<evidence type="ECO:0000256" key="7">
    <source>
        <dbReference type="ARBA" id="ARBA00022833"/>
    </source>
</evidence>
<dbReference type="GO" id="GO:0015629">
    <property type="term" value="C:actin cytoskeleton"/>
    <property type="evidence" value="ECO:0007669"/>
    <property type="project" value="TreeGrafter"/>
</dbReference>
<feature type="region of interest" description="Disordered" evidence="10">
    <location>
        <begin position="947"/>
        <end position="1048"/>
    </location>
</feature>
<sequence>SSVDDVASVGPLSASSQGSVGPLSVSSLGSVGPPWAGAGAGGEEEERKDKLTEVPVCSAVMRPCIRSLSPFRRHSWGPGKNPEGETDLITPSLYFYRRNGILLQHLWITRVQVRQRLSFQWGLSYNVYSDCYFSSRTSVNGRMFSAFFLVWFSISEEDPGPLRSYTEGRQGTKVSRTFSYLKSKMSTKKNKEKDKDKSQGKEKDSKEKKTLNGHLFSSVNPAPSTTCHQCNKPINTKEAFLCTNCNAQVHKGCRDSLPVCVQVKMKVTFGSALSVMHLNSHLQCVFTHTHTGTECACPVGARNTSISLHPPLMDEMPLKGLKYLSQSTDSLHKISKVNESTESLTDEGTEMMDSQLMGEFEAESKDLEADSWTFTVDKKYVKGLKKEVVKRQDVIYELVQTEMHHVRTLRIMSEVYSKGLQKEVQLDTQVVERVFPMLDELLELHTHFFAHLLELKRKSSIEGRDDGSFLIRKIGDVLVSQFSGPNADRMKKVYGKFCSRHNEAVNFYKELHTKDKRFQAFIKKKMSSTIVRRLGIPECILLVTQRITKYPVLLQRILQHTKENEEDHDDITQALRLVKEILNAVDSKVNEHDKKKRLKEVYSRTDSKSIQRMKSGQMFAREDLVRGRRLLHDGPLQLKNSAGRLKDVQAMLLSDVFVFLQEKDQKYVFASLDQRSTVISLQKLIVREVANEERGLFLITAGIEKPEMVEVLASTKEERNTWMQLIQDAIEKDDDEGIPSETEEDKRLLETKAREMRELLRKKDEQIVCLLEEKVKVFRDMCEGGSGPAEETSPAQSIRTKMLFRATPDYVTKGEPIMKDALREVETLHVLVNGSLGGAVGQQVSSTQDASGGSVGPVCLPRRAETFGGFDSHQMNISKNGEKEEGEDSLDLRRTESDSVLKKGGNNNLLLLLKRNSEGIKLFTSVCALQAVVVQQDTFIEDQRHALAERPASRHSSTSSLSSSSSRPNSLIEQEKQRSLEKQRQEVANLQRQQAAHADERRRREREWEVRESGLSDREAQVKEQDEETLRRRGQLEEERQELQKRKEEYQRDLERLRDAQRKLDRDRDTLRREAEMVEQMKKAEQAHRTQRTPSSTSEESMKFQSSTSLDKEPGVGEAELSSSPATKEPFLRMGSKRKGKNLNPFSSSSSNASSKAQSSTEGQNQIPNRLMQLAMTKDKKEKKKKKGKGQQSQPGTTSSTQSL</sequence>
<feature type="coiled-coil region" evidence="9">
    <location>
        <begin position="746"/>
        <end position="773"/>
    </location>
</feature>
<feature type="compositionally biased region" description="Low complexity" evidence="10">
    <location>
        <begin position="1147"/>
        <end position="1160"/>
    </location>
</feature>
<dbReference type="AlphaFoldDB" id="A0A8C7KHI8"/>
<keyword evidence="15" id="KW-1185">Reference proteome</keyword>
<dbReference type="InterPro" id="IPR046349">
    <property type="entry name" value="C1-like_sf"/>
</dbReference>
<evidence type="ECO:0000259" key="11">
    <source>
        <dbReference type="PROSITE" id="PS50003"/>
    </source>
</evidence>
<dbReference type="SMART" id="SM00233">
    <property type="entry name" value="PH"/>
    <property type="match status" value="1"/>
</dbReference>
<dbReference type="InterPro" id="IPR011993">
    <property type="entry name" value="PH-like_dom_sf"/>
</dbReference>
<comment type="subcellular location">
    <subcellularLocation>
        <location evidence="1">Cytoplasm</location>
    </subcellularLocation>
</comment>
<evidence type="ECO:0000256" key="3">
    <source>
        <dbReference type="ARBA" id="ARBA00022553"/>
    </source>
</evidence>
<reference evidence="14" key="1">
    <citation type="submission" date="2025-08" db="UniProtKB">
        <authorList>
            <consortium name="Ensembl"/>
        </authorList>
    </citation>
    <scope>IDENTIFICATION</scope>
</reference>
<evidence type="ECO:0000256" key="2">
    <source>
        <dbReference type="ARBA" id="ARBA00022490"/>
    </source>
</evidence>
<dbReference type="InterPro" id="IPR035899">
    <property type="entry name" value="DBL_dom_sf"/>
</dbReference>
<evidence type="ECO:0000313" key="15">
    <source>
        <dbReference type="Proteomes" id="UP000694557"/>
    </source>
</evidence>
<feature type="domain" description="PH" evidence="11">
    <location>
        <begin position="629"/>
        <end position="731"/>
    </location>
</feature>
<dbReference type="InterPro" id="IPR041020">
    <property type="entry name" value="PH_16"/>
</dbReference>
<keyword evidence="4" id="KW-0344">Guanine-nucleotide releasing factor</keyword>
<accession>A0A8C7KHI8</accession>
<evidence type="ECO:0000259" key="12">
    <source>
        <dbReference type="PROSITE" id="PS50010"/>
    </source>
</evidence>
<evidence type="ECO:0008006" key="16">
    <source>
        <dbReference type="Google" id="ProtNLM"/>
    </source>
</evidence>
<organism evidence="14 15">
    <name type="scientific">Oncorhynchus kisutch</name>
    <name type="common">Coho salmon</name>
    <name type="synonym">Salmo kisutch</name>
    <dbReference type="NCBI Taxonomy" id="8019"/>
    <lineage>
        <taxon>Eukaryota</taxon>
        <taxon>Metazoa</taxon>
        <taxon>Chordata</taxon>
        <taxon>Craniata</taxon>
        <taxon>Vertebrata</taxon>
        <taxon>Euteleostomi</taxon>
        <taxon>Actinopterygii</taxon>
        <taxon>Neopterygii</taxon>
        <taxon>Teleostei</taxon>
        <taxon>Protacanthopterygii</taxon>
        <taxon>Salmoniformes</taxon>
        <taxon>Salmonidae</taxon>
        <taxon>Salmoninae</taxon>
        <taxon>Oncorhynchus</taxon>
    </lineage>
</organism>
<dbReference type="FunFam" id="1.20.900.10:FF:000004">
    <property type="entry name" value="Rho guanine nucleotide exchange factor 2"/>
    <property type="match status" value="1"/>
</dbReference>
<feature type="compositionally biased region" description="Low complexity" evidence="10">
    <location>
        <begin position="1190"/>
        <end position="1204"/>
    </location>
</feature>
<dbReference type="Proteomes" id="UP000694557">
    <property type="component" value="Unassembled WGS sequence"/>
</dbReference>
<keyword evidence="8 9" id="KW-0175">Coiled coil</keyword>
<dbReference type="InterPro" id="IPR000219">
    <property type="entry name" value="DH_dom"/>
</dbReference>
<dbReference type="SUPFAM" id="SSF48065">
    <property type="entry name" value="DBL homology domain (DH-domain)"/>
    <property type="match status" value="1"/>
</dbReference>
<evidence type="ECO:0000256" key="4">
    <source>
        <dbReference type="ARBA" id="ARBA00022658"/>
    </source>
</evidence>
<dbReference type="GO" id="GO:0043123">
    <property type="term" value="P:positive regulation of canonical NF-kappaB signal transduction"/>
    <property type="evidence" value="ECO:0007669"/>
    <property type="project" value="TreeGrafter"/>
</dbReference>
<proteinExistence type="predicted"/>
<dbReference type="SUPFAM" id="SSF50729">
    <property type="entry name" value="PH domain-like"/>
    <property type="match status" value="1"/>
</dbReference>
<dbReference type="GO" id="GO:0071875">
    <property type="term" value="P:adrenergic receptor signaling pathway"/>
    <property type="evidence" value="ECO:0007669"/>
    <property type="project" value="TreeGrafter"/>
</dbReference>
<feature type="region of interest" description="Disordered" evidence="10">
    <location>
        <begin position="1"/>
        <end position="48"/>
    </location>
</feature>
<feature type="region of interest" description="Disordered" evidence="10">
    <location>
        <begin position="1076"/>
        <end position="1204"/>
    </location>
</feature>
<dbReference type="GO" id="GO:0005737">
    <property type="term" value="C:cytoplasm"/>
    <property type="evidence" value="ECO:0007669"/>
    <property type="project" value="UniProtKB-SubCell"/>
</dbReference>
<evidence type="ECO:0000259" key="13">
    <source>
        <dbReference type="PROSITE" id="PS50081"/>
    </source>
</evidence>
<dbReference type="InterPro" id="IPR051632">
    <property type="entry name" value="Rho_GEF"/>
</dbReference>
<dbReference type="PROSITE" id="PS00479">
    <property type="entry name" value="ZF_DAG_PE_1"/>
    <property type="match status" value="1"/>
</dbReference>